<dbReference type="Gene3D" id="1.10.10.2910">
    <property type="match status" value="1"/>
</dbReference>
<gene>
    <name evidence="2" type="ORF">B6N23_00115</name>
</gene>
<reference evidence="2 3" key="1">
    <citation type="submission" date="2023-08" db="EMBL/GenBank/DDBJ databases">
        <title>Transcriptome Analysis of Halomonas alkalicola CICC 11012s to Identify the Genes Involved in Alkaline Tolerances.</title>
        <authorList>
            <person name="Zhai L."/>
        </authorList>
    </citation>
    <scope>NUCLEOTIDE SEQUENCE [LARGE SCALE GENOMIC DNA]</scope>
    <source>
        <strain evidence="2 3">CICC 11012s</strain>
    </source>
</reference>
<accession>A0ABY9H4K2</accession>
<dbReference type="InterPro" id="IPR010359">
    <property type="entry name" value="IrrE_HExxH"/>
</dbReference>
<dbReference type="RefSeq" id="WP_305501030.1">
    <property type="nucleotide sequence ID" value="NZ_CP131913.1"/>
</dbReference>
<dbReference type="Proteomes" id="UP001235344">
    <property type="component" value="Chromosome"/>
</dbReference>
<name>A0ABY9H4K2_9GAMM</name>
<dbReference type="Pfam" id="PF06114">
    <property type="entry name" value="Peptidase_M78"/>
    <property type="match status" value="1"/>
</dbReference>
<sequence>MPSKTLNPNRGNWEAYFRDLVQRIERLGILVMRSGIVGNNTRRVLSVEEFRGFAIADPVAPVIFINAADVPEARLFTLVHELAHIWLGESGISDGDPANRRRTEKLCHAVAAEFLVPEAEFLPLWQEVEDWKANLAPLAAHFHVSQWVIARRAQELELIAEQDYRQYVVNRLEAYRHREERGGPSFDRVVPGRVSKRLAQAVASEAMSGRLLLRDAYRLIGVRPHRLKTFARKELGL</sequence>
<dbReference type="PANTHER" id="PTHR43236">
    <property type="entry name" value="ANTITOXIN HIGA1"/>
    <property type="match status" value="1"/>
</dbReference>
<evidence type="ECO:0000313" key="2">
    <source>
        <dbReference type="EMBL" id="WLI73401.1"/>
    </source>
</evidence>
<feature type="domain" description="IrrE N-terminal-like" evidence="1">
    <location>
        <begin position="25"/>
        <end position="153"/>
    </location>
</feature>
<proteinExistence type="predicted"/>
<dbReference type="EMBL" id="CP131913">
    <property type="protein sequence ID" value="WLI73401.1"/>
    <property type="molecule type" value="Genomic_DNA"/>
</dbReference>
<keyword evidence="3" id="KW-1185">Reference proteome</keyword>
<organism evidence="2 3">
    <name type="scientific">Halomonas alkalicola</name>
    <dbReference type="NCBI Taxonomy" id="1930622"/>
    <lineage>
        <taxon>Bacteria</taxon>
        <taxon>Pseudomonadati</taxon>
        <taxon>Pseudomonadota</taxon>
        <taxon>Gammaproteobacteria</taxon>
        <taxon>Oceanospirillales</taxon>
        <taxon>Halomonadaceae</taxon>
        <taxon>Halomonas</taxon>
    </lineage>
</organism>
<dbReference type="InterPro" id="IPR052345">
    <property type="entry name" value="Rad_response_metalloprotease"/>
</dbReference>
<dbReference type="PANTHER" id="PTHR43236:SF2">
    <property type="entry name" value="BLL0069 PROTEIN"/>
    <property type="match status" value="1"/>
</dbReference>
<protein>
    <submittedName>
        <fullName evidence="2">ImmA/IrrE family metallo-endopeptidase</fullName>
    </submittedName>
</protein>
<evidence type="ECO:0000313" key="3">
    <source>
        <dbReference type="Proteomes" id="UP001235344"/>
    </source>
</evidence>
<evidence type="ECO:0000259" key="1">
    <source>
        <dbReference type="Pfam" id="PF06114"/>
    </source>
</evidence>